<proteinExistence type="predicted"/>
<feature type="compositionally biased region" description="Basic and acidic residues" evidence="1">
    <location>
        <begin position="39"/>
        <end position="52"/>
    </location>
</feature>
<organism evidence="2">
    <name type="scientific">viral metagenome</name>
    <dbReference type="NCBI Taxonomy" id="1070528"/>
    <lineage>
        <taxon>unclassified sequences</taxon>
        <taxon>metagenomes</taxon>
        <taxon>organismal metagenomes</taxon>
    </lineage>
</organism>
<sequence>MARQQDDPFLKKRYDAFLKRKEITLSEIADIKYQIEREKAEKERQQQERQQQERQQLQSNRFSGMFPPGFKQKQLAALNREQEVEFNRIDVGGKKYKKCKKISNKRKKHSRRRRRTHSRSKY</sequence>
<evidence type="ECO:0000256" key="1">
    <source>
        <dbReference type="SAM" id="MobiDB-lite"/>
    </source>
</evidence>
<dbReference type="AlphaFoldDB" id="A0A6C0I1N4"/>
<feature type="region of interest" description="Disordered" evidence="1">
    <location>
        <begin position="95"/>
        <end position="122"/>
    </location>
</feature>
<protein>
    <submittedName>
        <fullName evidence="2">Uncharacterized protein</fullName>
    </submittedName>
</protein>
<reference evidence="2" key="1">
    <citation type="journal article" date="2020" name="Nature">
        <title>Giant virus diversity and host interactions through global metagenomics.</title>
        <authorList>
            <person name="Schulz F."/>
            <person name="Roux S."/>
            <person name="Paez-Espino D."/>
            <person name="Jungbluth S."/>
            <person name="Walsh D.A."/>
            <person name="Denef V.J."/>
            <person name="McMahon K.D."/>
            <person name="Konstantinidis K.T."/>
            <person name="Eloe-Fadrosh E.A."/>
            <person name="Kyrpides N.C."/>
            <person name="Woyke T."/>
        </authorList>
    </citation>
    <scope>NUCLEOTIDE SEQUENCE</scope>
    <source>
        <strain evidence="2">GVMAG-M-3300023184-18</strain>
    </source>
</reference>
<accession>A0A6C0I1N4</accession>
<feature type="region of interest" description="Disordered" evidence="1">
    <location>
        <begin position="39"/>
        <end position="69"/>
    </location>
</feature>
<dbReference type="EMBL" id="MN740076">
    <property type="protein sequence ID" value="QHT86804.1"/>
    <property type="molecule type" value="Genomic_DNA"/>
</dbReference>
<name>A0A6C0I1N4_9ZZZZ</name>
<evidence type="ECO:0000313" key="2">
    <source>
        <dbReference type="EMBL" id="QHT86804.1"/>
    </source>
</evidence>